<evidence type="ECO:0000256" key="6">
    <source>
        <dbReference type="ARBA" id="ARBA00023295"/>
    </source>
</evidence>
<keyword evidence="5 8" id="KW-0456">Lyase</keyword>
<evidence type="ECO:0000256" key="9">
    <source>
        <dbReference type="SAM" id="MobiDB-lite"/>
    </source>
</evidence>
<comment type="similarity">
    <text evidence="1 8">Belongs to the Nth/MutY family.</text>
</comment>
<dbReference type="STRING" id="56484.A0A1Y2EYN4"/>
<accession>A0A1Y2EYN4</accession>
<dbReference type="PROSITE" id="PS01155">
    <property type="entry name" value="ENDONUCLEASE_III_2"/>
    <property type="match status" value="1"/>
</dbReference>
<organism evidence="11 12">
    <name type="scientific">Protomyces lactucae-debilis</name>
    <dbReference type="NCBI Taxonomy" id="2754530"/>
    <lineage>
        <taxon>Eukaryota</taxon>
        <taxon>Fungi</taxon>
        <taxon>Dikarya</taxon>
        <taxon>Ascomycota</taxon>
        <taxon>Taphrinomycotina</taxon>
        <taxon>Taphrinomycetes</taxon>
        <taxon>Taphrinales</taxon>
        <taxon>Protomycetaceae</taxon>
        <taxon>Protomyces</taxon>
    </lineage>
</organism>
<feature type="compositionally biased region" description="Low complexity" evidence="9">
    <location>
        <begin position="30"/>
        <end position="44"/>
    </location>
</feature>
<dbReference type="HAMAP" id="MF_03183">
    <property type="entry name" value="Endonuclease_III_Nth"/>
    <property type="match status" value="1"/>
</dbReference>
<keyword evidence="4 8" id="KW-0234">DNA repair</keyword>
<dbReference type="GO" id="GO:0003677">
    <property type="term" value="F:DNA binding"/>
    <property type="evidence" value="ECO:0007669"/>
    <property type="project" value="UniProtKB-UniRule"/>
</dbReference>
<dbReference type="OrthoDB" id="2099276at2759"/>
<gene>
    <name evidence="8" type="primary">NTH1</name>
    <name evidence="11" type="ORF">BCR37DRAFT_383493</name>
</gene>
<evidence type="ECO:0000256" key="1">
    <source>
        <dbReference type="ARBA" id="ARBA00008343"/>
    </source>
</evidence>
<dbReference type="GO" id="GO:0006285">
    <property type="term" value="P:base-excision repair, AP site formation"/>
    <property type="evidence" value="ECO:0007669"/>
    <property type="project" value="UniProtKB-UniRule"/>
</dbReference>
<comment type="caution">
    <text evidence="11">The sequence shown here is derived from an EMBL/GenBank/DDBJ whole genome shotgun (WGS) entry which is preliminary data.</text>
</comment>
<evidence type="ECO:0000256" key="4">
    <source>
        <dbReference type="ARBA" id="ARBA00023204"/>
    </source>
</evidence>
<sequence>MSRRKSAQAAIALIKQESTASEGSNHTEQAYSAASSGSESSYDEAPPKTTPSKRISPRKTTTPVRPKLEQGISPSPKRSRAEAAALKAASLAEFTPPADWQTTYALIKQQRAGLEAPVDTQGCDGHDHLDARTRRLHCLVSLILSSQTKDTVNFAAMTKLKENLPGGLTLESLLEVDEQVLNQLIWAVGFHNTKAKNLKRVAQILRDDFAGDIPKTEEEMIKALPGVGPKMAPLAMRSAWGIVTGIGVDVHVHRIANRLGWANTASPDNTIAGVTTDGDPQETRMQMEGWLPRELWSEVNHMLVGFGQMVCLPRGRRCSACTLSGTGRCPSEIADRPGKKRKVVVKTEIKTEVKTEAGDVLQKEEVKEEVEVEDLAILVSPYFT</sequence>
<name>A0A1Y2EYN4_PROLT</name>
<dbReference type="GO" id="GO:0140078">
    <property type="term" value="F:class I DNA-(apurinic or apyrimidinic site) endonuclease activity"/>
    <property type="evidence" value="ECO:0007669"/>
    <property type="project" value="UniProtKB-EC"/>
</dbReference>
<dbReference type="Pfam" id="PF00730">
    <property type="entry name" value="HhH-GPD"/>
    <property type="match status" value="1"/>
</dbReference>
<dbReference type="EC" id="3.2.2.-" evidence="8"/>
<dbReference type="AlphaFoldDB" id="A0A1Y2EYN4"/>
<dbReference type="CDD" id="cd00056">
    <property type="entry name" value="ENDO3c"/>
    <property type="match status" value="1"/>
</dbReference>
<reference evidence="11 12" key="1">
    <citation type="submission" date="2016-07" db="EMBL/GenBank/DDBJ databases">
        <title>Pervasive Adenine N6-methylation of Active Genes in Fungi.</title>
        <authorList>
            <consortium name="DOE Joint Genome Institute"/>
            <person name="Mondo S.J."/>
            <person name="Dannebaum R.O."/>
            <person name="Kuo R.C."/>
            <person name="Labutti K."/>
            <person name="Haridas S."/>
            <person name="Kuo A."/>
            <person name="Salamov A."/>
            <person name="Ahrendt S.R."/>
            <person name="Lipzen A."/>
            <person name="Sullivan W."/>
            <person name="Andreopoulos W.B."/>
            <person name="Clum A."/>
            <person name="Lindquist E."/>
            <person name="Daum C."/>
            <person name="Ramamoorthy G.K."/>
            <person name="Gryganskyi A."/>
            <person name="Culley D."/>
            <person name="Magnuson J.K."/>
            <person name="James T.Y."/>
            <person name="O'Malley M.A."/>
            <person name="Stajich J.E."/>
            <person name="Spatafora J.W."/>
            <person name="Visel A."/>
            <person name="Grigoriev I.V."/>
        </authorList>
    </citation>
    <scope>NUCLEOTIDE SEQUENCE [LARGE SCALE GENOMIC DNA]</scope>
    <source>
        <strain evidence="11 12">12-1054</strain>
    </source>
</reference>
<evidence type="ECO:0000313" key="11">
    <source>
        <dbReference type="EMBL" id="ORY76364.1"/>
    </source>
</evidence>
<dbReference type="OMA" id="WGWHKTQ"/>
<evidence type="ECO:0000313" key="12">
    <source>
        <dbReference type="Proteomes" id="UP000193685"/>
    </source>
</evidence>
<dbReference type="InterPro" id="IPR023170">
    <property type="entry name" value="HhH_base_excis_C"/>
</dbReference>
<evidence type="ECO:0000256" key="5">
    <source>
        <dbReference type="ARBA" id="ARBA00023239"/>
    </source>
</evidence>
<dbReference type="InterPro" id="IPR004036">
    <property type="entry name" value="Endonuclease-III-like_CS2"/>
</dbReference>
<proteinExistence type="inferred from homology"/>
<evidence type="ECO:0000259" key="10">
    <source>
        <dbReference type="SMART" id="SM00478"/>
    </source>
</evidence>
<comment type="function">
    <text evidence="8">Bifunctional DNA N-glycosylase with associated apurinic/apyrimidinic (AP) lyase function that catalyzes the first step in base excision repair (BER), the primary repair pathway for the repair of oxidative DNA damage. The DNA N-glycosylase activity releases the damaged DNA base from DNA by cleaving the N-glycosidic bond, leaving an AP site. The AP lyase activity cleaves the phosphodiester bond 3' to the AP site by a beta-elimination. Primarily recognizes and repairs oxidative base damage of pyrimidines.</text>
</comment>
<protein>
    <recommendedName>
        <fullName evidence="8">Endonuclease III homolog</fullName>
        <ecNumber evidence="8">3.2.2.-</ecNumber>
        <ecNumber evidence="8">4.2.99.18</ecNumber>
    </recommendedName>
    <alternativeName>
        <fullName evidence="8">Bifunctional DNA N-glycosylase/DNA-(apurinic or apyrimidinic site) lyase</fullName>
        <shortName evidence="8">DNA glycosylase/AP lyase</shortName>
    </alternativeName>
</protein>
<comment type="catalytic activity">
    <reaction evidence="7 8">
        <text>2'-deoxyribonucleotide-(2'-deoxyribose 5'-phosphate)-2'-deoxyribonucleotide-DNA = a 3'-end 2'-deoxyribonucleotide-(2,3-dehydro-2,3-deoxyribose 5'-phosphate)-DNA + a 5'-end 5'-phospho-2'-deoxyribonucleoside-DNA + H(+)</text>
        <dbReference type="Rhea" id="RHEA:66592"/>
        <dbReference type="Rhea" id="RHEA-COMP:13180"/>
        <dbReference type="Rhea" id="RHEA-COMP:16897"/>
        <dbReference type="Rhea" id="RHEA-COMP:17067"/>
        <dbReference type="ChEBI" id="CHEBI:15378"/>
        <dbReference type="ChEBI" id="CHEBI:136412"/>
        <dbReference type="ChEBI" id="CHEBI:157695"/>
        <dbReference type="ChEBI" id="CHEBI:167181"/>
        <dbReference type="EC" id="4.2.99.18"/>
    </reaction>
</comment>
<dbReference type="GO" id="GO:0000703">
    <property type="term" value="F:oxidized pyrimidine nucleobase lesion DNA N-glycosylase activity"/>
    <property type="evidence" value="ECO:0007669"/>
    <property type="project" value="UniProtKB-UniRule"/>
</dbReference>
<feature type="region of interest" description="Disordered" evidence="9">
    <location>
        <begin position="1"/>
        <end position="81"/>
    </location>
</feature>
<comment type="caution">
    <text evidence="8">Lacks conserved residue(s) required for the propagation of feature annotation.</text>
</comment>
<dbReference type="InterPro" id="IPR011257">
    <property type="entry name" value="DNA_glycosylase"/>
</dbReference>
<dbReference type="PANTHER" id="PTHR43286:SF1">
    <property type="entry name" value="ENDONUCLEASE III-LIKE PROTEIN 1"/>
    <property type="match status" value="1"/>
</dbReference>
<keyword evidence="8" id="KW-0539">Nucleus</keyword>
<dbReference type="SUPFAM" id="SSF48150">
    <property type="entry name" value="DNA-glycosylase"/>
    <property type="match status" value="1"/>
</dbReference>
<dbReference type="InterPro" id="IPR003265">
    <property type="entry name" value="HhH-GPD_domain"/>
</dbReference>
<dbReference type="InterPro" id="IPR030841">
    <property type="entry name" value="NTH1"/>
</dbReference>
<evidence type="ECO:0000256" key="2">
    <source>
        <dbReference type="ARBA" id="ARBA00022763"/>
    </source>
</evidence>
<evidence type="ECO:0000256" key="3">
    <source>
        <dbReference type="ARBA" id="ARBA00022801"/>
    </source>
</evidence>
<evidence type="ECO:0000256" key="8">
    <source>
        <dbReference type="HAMAP-Rule" id="MF_03183"/>
    </source>
</evidence>
<evidence type="ECO:0000256" key="7">
    <source>
        <dbReference type="ARBA" id="ARBA00044632"/>
    </source>
</evidence>
<dbReference type="Proteomes" id="UP000193685">
    <property type="component" value="Unassembled WGS sequence"/>
</dbReference>
<feature type="compositionally biased region" description="Polar residues" evidence="9">
    <location>
        <begin position="50"/>
        <end position="63"/>
    </location>
</feature>
<dbReference type="GO" id="GO:0005739">
    <property type="term" value="C:mitochondrion"/>
    <property type="evidence" value="ECO:0007669"/>
    <property type="project" value="UniProtKB-SubCell"/>
</dbReference>
<comment type="subcellular location">
    <subcellularLocation>
        <location evidence="8">Nucleus</location>
    </subcellularLocation>
    <subcellularLocation>
        <location evidence="8">Mitochondrion</location>
    </subcellularLocation>
</comment>
<dbReference type="Gene3D" id="1.10.1670.10">
    <property type="entry name" value="Helix-hairpin-Helix base-excision DNA repair enzymes (C-terminal)"/>
    <property type="match status" value="1"/>
</dbReference>
<dbReference type="PANTHER" id="PTHR43286">
    <property type="entry name" value="ENDONUCLEASE III-LIKE PROTEIN 1"/>
    <property type="match status" value="1"/>
</dbReference>
<dbReference type="EMBL" id="MCFI01000023">
    <property type="protein sequence ID" value="ORY76364.1"/>
    <property type="molecule type" value="Genomic_DNA"/>
</dbReference>
<feature type="compositionally biased region" description="Polar residues" evidence="9">
    <location>
        <begin position="16"/>
        <end position="29"/>
    </location>
</feature>
<keyword evidence="2 8" id="KW-0227">DNA damage</keyword>
<dbReference type="EC" id="4.2.99.18" evidence="8"/>
<dbReference type="SMART" id="SM00478">
    <property type="entry name" value="ENDO3c"/>
    <property type="match status" value="1"/>
</dbReference>
<keyword evidence="6 8" id="KW-0326">Glycosidase</keyword>
<keyword evidence="3 8" id="KW-0378">Hydrolase</keyword>
<keyword evidence="8" id="KW-0496">Mitochondrion</keyword>
<feature type="domain" description="HhH-GPD" evidence="10">
    <location>
        <begin position="144"/>
        <end position="309"/>
    </location>
</feature>
<keyword evidence="12" id="KW-1185">Reference proteome</keyword>
<dbReference type="GO" id="GO:0005634">
    <property type="term" value="C:nucleus"/>
    <property type="evidence" value="ECO:0007669"/>
    <property type="project" value="UniProtKB-SubCell"/>
</dbReference>
<dbReference type="Gene3D" id="1.10.340.30">
    <property type="entry name" value="Hypothetical protein, domain 2"/>
    <property type="match status" value="1"/>
</dbReference>
<dbReference type="FunFam" id="1.10.340.30:FF:000001">
    <property type="entry name" value="Endonuclease III"/>
    <property type="match status" value="1"/>
</dbReference>
<dbReference type="GO" id="GO:0006289">
    <property type="term" value="P:nucleotide-excision repair"/>
    <property type="evidence" value="ECO:0007669"/>
    <property type="project" value="TreeGrafter"/>
</dbReference>